<dbReference type="InterPro" id="IPR016639">
    <property type="entry name" value="GST_Omega/GSH"/>
</dbReference>
<dbReference type="EMBL" id="BAABRI010000012">
    <property type="protein sequence ID" value="GAA5483207.1"/>
    <property type="molecule type" value="Genomic_DNA"/>
</dbReference>
<dbReference type="PANTHER" id="PTHR32419">
    <property type="entry name" value="GLUTATHIONYL-HYDROQUINONE REDUCTASE"/>
    <property type="match status" value="1"/>
</dbReference>
<comment type="caution">
    <text evidence="3">The sequence shown here is derived from an EMBL/GenBank/DDBJ whole genome shotgun (WGS) entry which is preliminary data.</text>
</comment>
<reference evidence="3 4" key="1">
    <citation type="submission" date="2024-02" db="EMBL/GenBank/DDBJ databases">
        <title>Haloferula sargassicola NBRC 104335.</title>
        <authorList>
            <person name="Ichikawa N."/>
            <person name="Katano-Makiyama Y."/>
            <person name="Hidaka K."/>
        </authorList>
    </citation>
    <scope>NUCLEOTIDE SEQUENCE [LARGE SCALE GENOMIC DNA]</scope>
    <source>
        <strain evidence="3 4">NBRC 104335</strain>
    </source>
</reference>
<dbReference type="RefSeq" id="WP_353567327.1">
    <property type="nucleotide sequence ID" value="NZ_BAABRI010000012.1"/>
</dbReference>
<dbReference type="PANTHER" id="PTHR32419:SF6">
    <property type="entry name" value="GLUTATHIONE S-TRANSFERASE OMEGA-LIKE 1-RELATED"/>
    <property type="match status" value="1"/>
</dbReference>
<dbReference type="Gene3D" id="1.20.1050.10">
    <property type="match status" value="1"/>
</dbReference>
<evidence type="ECO:0000256" key="1">
    <source>
        <dbReference type="SAM" id="MobiDB-lite"/>
    </source>
</evidence>
<proteinExistence type="predicted"/>
<dbReference type="SFLD" id="SFLDG01206">
    <property type="entry name" value="Xi.1"/>
    <property type="match status" value="1"/>
</dbReference>
<organism evidence="3 4">
    <name type="scientific">Haloferula sargassicola</name>
    <dbReference type="NCBI Taxonomy" id="490096"/>
    <lineage>
        <taxon>Bacteria</taxon>
        <taxon>Pseudomonadati</taxon>
        <taxon>Verrucomicrobiota</taxon>
        <taxon>Verrucomicrobiia</taxon>
        <taxon>Verrucomicrobiales</taxon>
        <taxon>Verrucomicrobiaceae</taxon>
        <taxon>Haloferula</taxon>
    </lineage>
</organism>
<protein>
    <submittedName>
        <fullName evidence="3">Glutathionyl-hydroquinone reductase YqjG</fullName>
    </submittedName>
</protein>
<dbReference type="InterPro" id="IPR040079">
    <property type="entry name" value="Glutathione_S-Trfase"/>
</dbReference>
<dbReference type="InterPro" id="IPR047047">
    <property type="entry name" value="GST_Omega-like_C"/>
</dbReference>
<dbReference type="PIRSF" id="PIRSF015753">
    <property type="entry name" value="GST"/>
    <property type="match status" value="1"/>
</dbReference>
<dbReference type="SFLD" id="SFLDS00019">
    <property type="entry name" value="Glutathione_Transferase_(cytos"/>
    <property type="match status" value="1"/>
</dbReference>
<gene>
    <name evidence="3" type="primary">yqjG</name>
    <name evidence="3" type="ORF">Hsar01_02436</name>
</gene>
<evidence type="ECO:0000259" key="2">
    <source>
        <dbReference type="Pfam" id="PF13409"/>
    </source>
</evidence>
<name>A0ABP9UP44_9BACT</name>
<keyword evidence="4" id="KW-1185">Reference proteome</keyword>
<dbReference type="SUPFAM" id="SSF52833">
    <property type="entry name" value="Thioredoxin-like"/>
    <property type="match status" value="1"/>
</dbReference>
<dbReference type="SUPFAM" id="SSF47616">
    <property type="entry name" value="GST C-terminal domain-like"/>
    <property type="match status" value="1"/>
</dbReference>
<dbReference type="InterPro" id="IPR004045">
    <property type="entry name" value="Glutathione_S-Trfase_N"/>
</dbReference>
<dbReference type="Gene3D" id="3.40.30.10">
    <property type="entry name" value="Glutaredoxin"/>
    <property type="match status" value="1"/>
</dbReference>
<evidence type="ECO:0000313" key="4">
    <source>
        <dbReference type="Proteomes" id="UP001476282"/>
    </source>
</evidence>
<dbReference type="Pfam" id="PF13410">
    <property type="entry name" value="GST_C_2"/>
    <property type="match status" value="1"/>
</dbReference>
<accession>A0ABP9UP44</accession>
<sequence length="318" mass="37017">MDFPDEQSKEGGFERQQDAFRHWVRDEPGARFRPEPGRYHLYISYACPWAHRTLLMRQLKGLEDAVGMTAVDPVRDENGWRFGEGDGFSPDPLHGWKYLAEAYELTRPDFAGRVTVPVLWDRETRRIVNNSEVDIMRMFDDVFSPLARASRPGEFYPPALLPEIERLETWIYLRVNDGVYQCGFATRQEVYEKHVFELFDTLDQLETRLGRQRYLAGRVMTGVDWNLWVTLLRFDAVYHGHFKCNLRRIADYPNLSGFLRDLYQSGRVRETVRLDHIKRHYYLTHRSINPNGLVPAGPDLDLESPHDREALGPAGTAG</sequence>
<dbReference type="Pfam" id="PF13409">
    <property type="entry name" value="GST_N_2"/>
    <property type="match status" value="1"/>
</dbReference>
<dbReference type="InterPro" id="IPR036282">
    <property type="entry name" value="Glutathione-S-Trfase_C_sf"/>
</dbReference>
<dbReference type="InterPro" id="IPR036249">
    <property type="entry name" value="Thioredoxin-like_sf"/>
</dbReference>
<feature type="domain" description="GST N-terminal" evidence="2">
    <location>
        <begin position="46"/>
        <end position="141"/>
    </location>
</feature>
<dbReference type="SFLD" id="SFLDG01148">
    <property type="entry name" value="Xi_(cytGST)"/>
    <property type="match status" value="1"/>
</dbReference>
<feature type="region of interest" description="Disordered" evidence="1">
    <location>
        <begin position="294"/>
        <end position="318"/>
    </location>
</feature>
<dbReference type="CDD" id="cd03190">
    <property type="entry name" value="GST_C_Omega_like"/>
    <property type="match status" value="1"/>
</dbReference>
<evidence type="ECO:0000313" key="3">
    <source>
        <dbReference type="EMBL" id="GAA5483207.1"/>
    </source>
</evidence>
<dbReference type="Proteomes" id="UP001476282">
    <property type="component" value="Unassembled WGS sequence"/>
</dbReference>